<evidence type="ECO:0000259" key="6">
    <source>
        <dbReference type="PROSITE" id="PS50893"/>
    </source>
</evidence>
<proteinExistence type="inferred from homology"/>
<keyword evidence="8" id="KW-1185">Reference proteome</keyword>
<dbReference type="PROSITE" id="PS50893">
    <property type="entry name" value="ABC_TRANSPORTER_2"/>
    <property type="match status" value="1"/>
</dbReference>
<comment type="similarity">
    <text evidence="1">Belongs to the ABC transporter superfamily.</text>
</comment>
<dbReference type="PROSITE" id="PS00211">
    <property type="entry name" value="ABC_TRANSPORTER_1"/>
    <property type="match status" value="1"/>
</dbReference>
<feature type="domain" description="ABC transporter" evidence="6">
    <location>
        <begin position="20"/>
        <end position="257"/>
    </location>
</feature>
<dbReference type="InterPro" id="IPR027417">
    <property type="entry name" value="P-loop_NTPase"/>
</dbReference>
<evidence type="ECO:0000256" key="2">
    <source>
        <dbReference type="ARBA" id="ARBA00022448"/>
    </source>
</evidence>
<evidence type="ECO:0000256" key="1">
    <source>
        <dbReference type="ARBA" id="ARBA00005417"/>
    </source>
</evidence>
<comment type="caution">
    <text evidence="7">The sequence shown here is derived from an EMBL/GenBank/DDBJ whole genome shotgun (WGS) entry which is preliminary data.</text>
</comment>
<dbReference type="PANTHER" id="PTHR43117:SF4">
    <property type="entry name" value="OSMOPROTECTANT IMPORT ATP-BINDING PROTEIN OSMV"/>
    <property type="match status" value="1"/>
</dbReference>
<accession>A0ABR4ZK11</accession>
<evidence type="ECO:0000256" key="5">
    <source>
        <dbReference type="SAM" id="MobiDB-lite"/>
    </source>
</evidence>
<keyword evidence="3" id="KW-0547">Nucleotide-binding</keyword>
<dbReference type="Pfam" id="PF00005">
    <property type="entry name" value="ABC_tran"/>
    <property type="match status" value="1"/>
</dbReference>
<evidence type="ECO:0000313" key="8">
    <source>
        <dbReference type="Proteomes" id="UP000031364"/>
    </source>
</evidence>
<dbReference type="Gene3D" id="3.40.50.300">
    <property type="entry name" value="P-loop containing nucleotide triphosphate hydrolases"/>
    <property type="match status" value="1"/>
</dbReference>
<evidence type="ECO:0000256" key="4">
    <source>
        <dbReference type="ARBA" id="ARBA00022840"/>
    </source>
</evidence>
<dbReference type="InterPro" id="IPR003593">
    <property type="entry name" value="AAA+_ATPase"/>
</dbReference>
<dbReference type="Proteomes" id="UP000031364">
    <property type="component" value="Unassembled WGS sequence"/>
</dbReference>
<reference evidence="7 8" key="1">
    <citation type="journal article" date="2014" name="Int. J. Syst. Evol. Microbiol.">
        <title>Nocardia vulneris sp. nov., isolated from wounds of human patients in North America.</title>
        <authorList>
            <person name="Lasker B.A."/>
            <person name="Bell M."/>
            <person name="Klenk H.P."/>
            <person name="Sproer C."/>
            <person name="Schumann C."/>
            <person name="Schumann P."/>
            <person name="Brown J.M."/>
        </authorList>
    </citation>
    <scope>NUCLEOTIDE SEQUENCE [LARGE SCALE GENOMIC DNA]</scope>
    <source>
        <strain evidence="7 8">W9851</strain>
    </source>
</reference>
<dbReference type="InterPro" id="IPR017871">
    <property type="entry name" value="ABC_transporter-like_CS"/>
</dbReference>
<evidence type="ECO:0000313" key="7">
    <source>
        <dbReference type="EMBL" id="KIA65696.1"/>
    </source>
</evidence>
<protein>
    <submittedName>
        <fullName evidence="7">ABC transporter</fullName>
    </submittedName>
</protein>
<gene>
    <name evidence="7" type="ORF">FG87_06590</name>
</gene>
<name>A0ABR4ZK11_9NOCA</name>
<dbReference type="RefSeq" id="WP_043665994.1">
    <property type="nucleotide sequence ID" value="NZ_BDCI01000021.1"/>
</dbReference>
<sequence length="411" mass="44001">MTDTETRSGAASTAVSGEAIVLDAVTKHYPGQRDPAVDRVSMTIPAGEIVVLVGPSGCGKTTTMRMINRLIEPTSGTITIGGRDAASIDADQLRRGIGYSIQQAGLFPHMTVAKNVATVPGLIGWDRKRIAARTDEMLDLVGLDPDTYRHRYPRQLSGGQQQRVGVARALAADPPVLLMDEPFGAVDPITRGLLQDELLRLQGELGKTIVFVTHDFTEAVKLGDRIAVLGSRSRILQYDTPAAILADPADETVAGFVGADASLKQLTLTRVQDAELAQCPTAVEDEPVDVLRTALAERDWPWALILDRQRRPLRWVSTDHLAHANSLRDTGFAIGEPLSLRSTLQDALEALLADQTANAVVTGKRGEYVGLITIDTLVAHLSAMRAEHGSGSTPGRDRIPENPGPTAGDAP</sequence>
<dbReference type="EMBL" id="JNFP01000006">
    <property type="protein sequence ID" value="KIA65696.1"/>
    <property type="molecule type" value="Genomic_DNA"/>
</dbReference>
<keyword evidence="2" id="KW-0813">Transport</keyword>
<dbReference type="SMART" id="SM00382">
    <property type="entry name" value="AAA"/>
    <property type="match status" value="1"/>
</dbReference>
<dbReference type="PANTHER" id="PTHR43117">
    <property type="entry name" value="OSMOPROTECTANT IMPORT ATP-BINDING PROTEIN OSMV"/>
    <property type="match status" value="1"/>
</dbReference>
<organism evidence="7 8">
    <name type="scientific">Nocardia vulneris</name>
    <dbReference type="NCBI Taxonomy" id="1141657"/>
    <lineage>
        <taxon>Bacteria</taxon>
        <taxon>Bacillati</taxon>
        <taxon>Actinomycetota</taxon>
        <taxon>Actinomycetes</taxon>
        <taxon>Mycobacteriales</taxon>
        <taxon>Nocardiaceae</taxon>
        <taxon>Nocardia</taxon>
    </lineage>
</organism>
<keyword evidence="4" id="KW-0067">ATP-binding</keyword>
<feature type="region of interest" description="Disordered" evidence="5">
    <location>
        <begin position="386"/>
        <end position="411"/>
    </location>
</feature>
<dbReference type="InterPro" id="IPR003439">
    <property type="entry name" value="ABC_transporter-like_ATP-bd"/>
</dbReference>
<evidence type="ECO:0000256" key="3">
    <source>
        <dbReference type="ARBA" id="ARBA00022741"/>
    </source>
</evidence>
<dbReference type="SUPFAM" id="SSF52540">
    <property type="entry name" value="P-loop containing nucleoside triphosphate hydrolases"/>
    <property type="match status" value="1"/>
</dbReference>